<dbReference type="SUPFAM" id="SSF52540">
    <property type="entry name" value="P-loop containing nucleoside triphosphate hydrolases"/>
    <property type="match status" value="1"/>
</dbReference>
<dbReference type="EMBL" id="FRBR01000004">
    <property type="protein sequence ID" value="SHL58938.1"/>
    <property type="molecule type" value="Genomic_DNA"/>
</dbReference>
<sequence>MHVVSFMAAKGGTGRSTAVAALALGMLARGLRVHILNASFALPKETPKDFLGYADQITETPPASLVDWKLAMEDYVTADQLRHTNVSSALELKRYLTTDPGDFDSIIVDCPAIGCFAEHIAYTWSHLTIVPARSCVDARLAHDVFRYRGWIDETGAEPMLGLLVGPLASGSIRESFGTLPVFDTEIPVFPETRDAWIGSPYCVNPDDAPGFTKTFATEVLRFLHVTEGI</sequence>
<accession>A0A1M7BV70</accession>
<dbReference type="STRING" id="337701.SAMN05444398_1044"/>
<gene>
    <name evidence="1" type="ORF">SAMN05444398_1044</name>
</gene>
<evidence type="ECO:0000313" key="2">
    <source>
        <dbReference type="Proteomes" id="UP000183974"/>
    </source>
</evidence>
<dbReference type="RefSeq" id="WP_073034371.1">
    <property type="nucleotide sequence ID" value="NZ_BMLR01000004.1"/>
</dbReference>
<keyword evidence="2" id="KW-1185">Reference proteome</keyword>
<dbReference type="InterPro" id="IPR027417">
    <property type="entry name" value="P-loop_NTPase"/>
</dbReference>
<dbReference type="AlphaFoldDB" id="A0A1M7BV70"/>
<evidence type="ECO:0008006" key="3">
    <source>
        <dbReference type="Google" id="ProtNLM"/>
    </source>
</evidence>
<protein>
    <recommendedName>
        <fullName evidence="3">Cellulose biosynthesis protein BcsQ</fullName>
    </recommendedName>
</protein>
<dbReference type="Gene3D" id="3.40.50.300">
    <property type="entry name" value="P-loop containing nucleotide triphosphate hydrolases"/>
    <property type="match status" value="1"/>
</dbReference>
<dbReference type="Proteomes" id="UP000183974">
    <property type="component" value="Unassembled WGS sequence"/>
</dbReference>
<organism evidence="1 2">
    <name type="scientific">Roseovarius pacificus</name>
    <dbReference type="NCBI Taxonomy" id="337701"/>
    <lineage>
        <taxon>Bacteria</taxon>
        <taxon>Pseudomonadati</taxon>
        <taxon>Pseudomonadota</taxon>
        <taxon>Alphaproteobacteria</taxon>
        <taxon>Rhodobacterales</taxon>
        <taxon>Roseobacteraceae</taxon>
        <taxon>Roseovarius</taxon>
    </lineage>
</organism>
<proteinExistence type="predicted"/>
<dbReference type="CDD" id="cd01983">
    <property type="entry name" value="SIMIBI"/>
    <property type="match status" value="1"/>
</dbReference>
<reference evidence="1 2" key="1">
    <citation type="submission" date="2016-11" db="EMBL/GenBank/DDBJ databases">
        <authorList>
            <person name="Jaros S."/>
            <person name="Januszkiewicz K."/>
            <person name="Wedrychowicz H."/>
        </authorList>
    </citation>
    <scope>NUCLEOTIDE SEQUENCE [LARGE SCALE GENOMIC DNA]</scope>
    <source>
        <strain evidence="1 2">DSM 29589</strain>
    </source>
</reference>
<name>A0A1M7BV70_9RHOB</name>
<evidence type="ECO:0000313" key="1">
    <source>
        <dbReference type="EMBL" id="SHL58938.1"/>
    </source>
</evidence>